<keyword evidence="1" id="KW-0812">Transmembrane</keyword>
<keyword evidence="3" id="KW-1185">Reference proteome</keyword>
<dbReference type="Proteomes" id="UP000541444">
    <property type="component" value="Unassembled WGS sequence"/>
</dbReference>
<evidence type="ECO:0000313" key="3">
    <source>
        <dbReference type="Proteomes" id="UP000541444"/>
    </source>
</evidence>
<name>A0A7J7NYY9_9MAGN</name>
<accession>A0A7J7NYY9</accession>
<evidence type="ECO:0000313" key="2">
    <source>
        <dbReference type="EMBL" id="KAF6172148.1"/>
    </source>
</evidence>
<dbReference type="AlphaFoldDB" id="A0A7J7NYY9"/>
<sequence length="116" mass="12887">IVQSNYNNFFIRAASICTVHTTLYVLVPGRSGYVPLLDVLREVFPGVAVAAPSLKGRKKEVPLHSGGTRRMDLIMFLALCIVRLVSNFVTILQNKRKMISELATTILIKFPSLLQS</sequence>
<feature type="transmembrane region" description="Helical" evidence="1">
    <location>
        <begin position="9"/>
        <end position="27"/>
    </location>
</feature>
<keyword evidence="1" id="KW-0472">Membrane</keyword>
<feature type="non-terminal residue" evidence="2">
    <location>
        <position position="116"/>
    </location>
</feature>
<proteinExistence type="predicted"/>
<gene>
    <name evidence="2" type="ORF">GIB67_003840</name>
</gene>
<comment type="caution">
    <text evidence="2">The sequence shown here is derived from an EMBL/GenBank/DDBJ whole genome shotgun (WGS) entry which is preliminary data.</text>
</comment>
<dbReference type="EMBL" id="JACGCM010000441">
    <property type="protein sequence ID" value="KAF6172148.1"/>
    <property type="molecule type" value="Genomic_DNA"/>
</dbReference>
<feature type="non-terminal residue" evidence="2">
    <location>
        <position position="1"/>
    </location>
</feature>
<protein>
    <submittedName>
        <fullName evidence="2">Uncharacterized protein</fullName>
    </submittedName>
</protein>
<keyword evidence="1" id="KW-1133">Transmembrane helix</keyword>
<evidence type="ECO:0000256" key="1">
    <source>
        <dbReference type="SAM" id="Phobius"/>
    </source>
</evidence>
<feature type="transmembrane region" description="Helical" evidence="1">
    <location>
        <begin position="73"/>
        <end position="92"/>
    </location>
</feature>
<reference evidence="2 3" key="1">
    <citation type="journal article" date="2020" name="IScience">
        <title>Genome Sequencing of the Endangered Kingdonia uniflora (Circaeasteraceae, Ranunculales) Reveals Potential Mechanisms of Evolutionary Specialization.</title>
        <authorList>
            <person name="Sun Y."/>
            <person name="Deng T."/>
            <person name="Zhang A."/>
            <person name="Moore M.J."/>
            <person name="Landis J.B."/>
            <person name="Lin N."/>
            <person name="Zhang H."/>
            <person name="Zhang X."/>
            <person name="Huang J."/>
            <person name="Zhang X."/>
            <person name="Sun H."/>
            <person name="Wang H."/>
        </authorList>
    </citation>
    <scope>NUCLEOTIDE SEQUENCE [LARGE SCALE GENOMIC DNA]</scope>
    <source>
        <strain evidence="2">TB1705</strain>
        <tissue evidence="2">Leaf</tissue>
    </source>
</reference>
<organism evidence="2 3">
    <name type="scientific">Kingdonia uniflora</name>
    <dbReference type="NCBI Taxonomy" id="39325"/>
    <lineage>
        <taxon>Eukaryota</taxon>
        <taxon>Viridiplantae</taxon>
        <taxon>Streptophyta</taxon>
        <taxon>Embryophyta</taxon>
        <taxon>Tracheophyta</taxon>
        <taxon>Spermatophyta</taxon>
        <taxon>Magnoliopsida</taxon>
        <taxon>Ranunculales</taxon>
        <taxon>Circaeasteraceae</taxon>
        <taxon>Kingdonia</taxon>
    </lineage>
</organism>